<reference evidence="1" key="1">
    <citation type="submission" date="2021-05" db="EMBL/GenBank/DDBJ databases">
        <authorList>
            <person name="Scholz U."/>
            <person name="Mascher M."/>
            <person name="Fiebig A."/>
        </authorList>
    </citation>
    <scope>NUCLEOTIDE SEQUENCE [LARGE SCALE GENOMIC DNA]</scope>
</reference>
<reference evidence="1" key="2">
    <citation type="submission" date="2025-09" db="UniProtKB">
        <authorList>
            <consortium name="EnsemblPlants"/>
        </authorList>
    </citation>
    <scope>IDENTIFICATION</scope>
</reference>
<evidence type="ECO:0000313" key="2">
    <source>
        <dbReference type="Proteomes" id="UP001732700"/>
    </source>
</evidence>
<sequence length="212" mass="23543">MTGLKPVSPYGATYGPFLFCTCWPMSNRYPHGERFTTAAADDASRARPARMQLRLVPFAASAVAGRSFLAALPRPVTQRRKYLCYNADDSSSSSSEPGRAEEALRRLAELDAQLEGLKEPKVRSPPPPPPPDPYLDRDMIIQRGRPSDELPEMTPAYVAFSTAAIFIFTIFTNVMFNLYIKPSVDGVEQPVRTQRVPLADPRFQQPDDSGSF</sequence>
<protein>
    <submittedName>
        <fullName evidence="1">Uncharacterized protein</fullName>
    </submittedName>
</protein>
<keyword evidence="2" id="KW-1185">Reference proteome</keyword>
<evidence type="ECO:0000313" key="1">
    <source>
        <dbReference type="EnsemblPlants" id="AVESA.00010b.r2.6AG1052690.1.CDS"/>
    </source>
</evidence>
<accession>A0ACD5YX03</accession>
<dbReference type="Proteomes" id="UP001732700">
    <property type="component" value="Chromosome 6A"/>
</dbReference>
<proteinExistence type="predicted"/>
<organism evidence="1 2">
    <name type="scientific">Avena sativa</name>
    <name type="common">Oat</name>
    <dbReference type="NCBI Taxonomy" id="4498"/>
    <lineage>
        <taxon>Eukaryota</taxon>
        <taxon>Viridiplantae</taxon>
        <taxon>Streptophyta</taxon>
        <taxon>Embryophyta</taxon>
        <taxon>Tracheophyta</taxon>
        <taxon>Spermatophyta</taxon>
        <taxon>Magnoliopsida</taxon>
        <taxon>Liliopsida</taxon>
        <taxon>Poales</taxon>
        <taxon>Poaceae</taxon>
        <taxon>BOP clade</taxon>
        <taxon>Pooideae</taxon>
        <taxon>Poodae</taxon>
        <taxon>Poeae</taxon>
        <taxon>Poeae Chloroplast Group 1 (Aveneae type)</taxon>
        <taxon>Aveninae</taxon>
        <taxon>Avena</taxon>
    </lineage>
</organism>
<name>A0ACD5YX03_AVESA</name>
<dbReference type="EnsemblPlants" id="AVESA.00010b.r2.6AG1052690.1">
    <property type="protein sequence ID" value="AVESA.00010b.r2.6AG1052690.1.CDS"/>
    <property type="gene ID" value="AVESA.00010b.r2.6AG1052690"/>
</dbReference>